<evidence type="ECO:0000259" key="5">
    <source>
        <dbReference type="Pfam" id="PF17101"/>
    </source>
</evidence>
<dbReference type="GO" id="GO:0016772">
    <property type="term" value="F:transferase activity, transferring phosphorus-containing groups"/>
    <property type="evidence" value="ECO:0007669"/>
    <property type="project" value="InterPro"/>
</dbReference>
<dbReference type="GO" id="GO:0000271">
    <property type="term" value="P:polysaccharide biosynthetic process"/>
    <property type="evidence" value="ECO:0007669"/>
    <property type="project" value="UniProtKB-KW"/>
</dbReference>
<dbReference type="RefSeq" id="WP_118000064.1">
    <property type="nucleotide sequence ID" value="NZ_QSGQ01000001.1"/>
</dbReference>
<organism evidence="6 7">
    <name type="scientific">Dorea formicigenerans</name>
    <dbReference type="NCBI Taxonomy" id="39486"/>
    <lineage>
        <taxon>Bacteria</taxon>
        <taxon>Bacillati</taxon>
        <taxon>Bacillota</taxon>
        <taxon>Clostridia</taxon>
        <taxon>Lachnospirales</taxon>
        <taxon>Lachnospiraceae</taxon>
        <taxon>Dorea</taxon>
    </lineage>
</organism>
<name>A0A413W8J6_9FIRM</name>
<keyword evidence="3" id="KW-0270">Exopolysaccharide synthesis</keyword>
<proteinExistence type="inferred from homology"/>
<feature type="domain" description="Stealth protein CR2 conserved region 2" evidence="4">
    <location>
        <begin position="38"/>
        <end position="140"/>
    </location>
</feature>
<accession>A0A413W8J6</accession>
<gene>
    <name evidence="6" type="ORF">DW885_00160</name>
</gene>
<evidence type="ECO:0000313" key="6">
    <source>
        <dbReference type="EMBL" id="RHB42483.1"/>
    </source>
</evidence>
<keyword evidence="2" id="KW-0808">Transferase</keyword>
<protein>
    <recommendedName>
        <fullName evidence="8">Capsular biosynthesis protein</fullName>
    </recommendedName>
</protein>
<reference evidence="6 7" key="1">
    <citation type="submission" date="2018-08" db="EMBL/GenBank/DDBJ databases">
        <title>A genome reference for cultivated species of the human gut microbiota.</title>
        <authorList>
            <person name="Zou Y."/>
            <person name="Xue W."/>
            <person name="Luo G."/>
        </authorList>
    </citation>
    <scope>NUCLEOTIDE SEQUENCE [LARGE SCALE GENOMIC DNA]</scope>
    <source>
        <strain evidence="6 7">AM40-15AC</strain>
    </source>
</reference>
<dbReference type="Proteomes" id="UP000284883">
    <property type="component" value="Unassembled WGS sequence"/>
</dbReference>
<comment type="caution">
    <text evidence="6">The sequence shown here is derived from an EMBL/GenBank/DDBJ whole genome shotgun (WGS) entry which is preliminary data.</text>
</comment>
<dbReference type="EMBL" id="QSGQ01000001">
    <property type="protein sequence ID" value="RHB42483.1"/>
    <property type="molecule type" value="Genomic_DNA"/>
</dbReference>
<evidence type="ECO:0008006" key="8">
    <source>
        <dbReference type="Google" id="ProtNLM"/>
    </source>
</evidence>
<dbReference type="PANTHER" id="PTHR24045:SF0">
    <property type="entry name" value="N-ACETYLGLUCOSAMINE-1-PHOSPHOTRANSFERASE SUBUNITS ALPHA_BETA"/>
    <property type="match status" value="1"/>
</dbReference>
<evidence type="ECO:0000256" key="1">
    <source>
        <dbReference type="ARBA" id="ARBA00007583"/>
    </source>
</evidence>
<evidence type="ECO:0000313" key="7">
    <source>
        <dbReference type="Proteomes" id="UP000284883"/>
    </source>
</evidence>
<evidence type="ECO:0000259" key="4">
    <source>
        <dbReference type="Pfam" id="PF11380"/>
    </source>
</evidence>
<comment type="similarity">
    <text evidence="1">Belongs to the stealth family.</text>
</comment>
<dbReference type="InterPro" id="IPR031358">
    <property type="entry name" value="Stealth_CR1"/>
</dbReference>
<dbReference type="Pfam" id="PF11380">
    <property type="entry name" value="Stealth_CR2"/>
    <property type="match status" value="1"/>
</dbReference>
<feature type="domain" description="Stealth protein CR1 conserved region 1" evidence="5">
    <location>
        <begin position="4"/>
        <end position="26"/>
    </location>
</feature>
<evidence type="ECO:0000256" key="3">
    <source>
        <dbReference type="ARBA" id="ARBA00023169"/>
    </source>
</evidence>
<dbReference type="Pfam" id="PF17101">
    <property type="entry name" value="Stealth_CR1"/>
    <property type="match status" value="1"/>
</dbReference>
<evidence type="ECO:0000256" key="2">
    <source>
        <dbReference type="ARBA" id="ARBA00022679"/>
    </source>
</evidence>
<dbReference type="PANTHER" id="PTHR24045">
    <property type="match status" value="1"/>
</dbReference>
<dbReference type="InterPro" id="IPR021520">
    <property type="entry name" value="Stealth_CR2"/>
</dbReference>
<dbReference type="AlphaFoldDB" id="A0A413W8J6"/>
<sequence>MTGKIDFVVPWVDGGDMEWLEEKKKYTVNKGADNSVNRYRDWDNLQYWFRGIEKFAPWVNRIHFITWGHLPKWLNVNHPKLNIVRHEDYIPKRYLPVFSANPIELNIHRIEGLEEQFLYLNDDTFLIQKVNPEDFFKNEKPNSMIAACPYICQNDVFAKLIANDLGVLNKNFNIRQVLKRDWKKWLSPKNGKRALMTLMMLPYPGFTGFVNTHLPNSYLKSTFETVWKKENKILEETSANRFRSPLDVNQHLMKYWQIAEGKYNPVNEEKIGHYYQIGRDDEKLIKDINQKKYKMICLNDADMSVDFEREKEFIKNMFEKILPEKSMFEI</sequence>
<dbReference type="InterPro" id="IPR047141">
    <property type="entry name" value="Stealth"/>
</dbReference>